<name>A0A090I6Z2_9GAMM</name>
<dbReference type="OrthoDB" id="5905893at2"/>
<feature type="transmembrane region" description="Helical" evidence="1">
    <location>
        <begin position="36"/>
        <end position="58"/>
    </location>
</feature>
<dbReference type="HOGENOM" id="CLU_209294_0_0_6"/>
<organism evidence="2 3">
    <name type="scientific">Aliivibrio wodanis</name>
    <dbReference type="NCBI Taxonomy" id="80852"/>
    <lineage>
        <taxon>Bacteria</taxon>
        <taxon>Pseudomonadati</taxon>
        <taxon>Pseudomonadota</taxon>
        <taxon>Gammaproteobacteria</taxon>
        <taxon>Vibrionales</taxon>
        <taxon>Vibrionaceae</taxon>
        <taxon>Aliivibrio</taxon>
    </lineage>
</organism>
<keyword evidence="1" id="KW-0812">Transmembrane</keyword>
<keyword evidence="1" id="KW-0472">Membrane</keyword>
<dbReference type="AlphaFoldDB" id="A0A090I6Z2"/>
<evidence type="ECO:0000313" key="3">
    <source>
        <dbReference type="Proteomes" id="UP000032427"/>
    </source>
</evidence>
<evidence type="ECO:0000256" key="1">
    <source>
        <dbReference type="SAM" id="Phobius"/>
    </source>
</evidence>
<keyword evidence="3" id="KW-1185">Reference proteome</keyword>
<accession>A0A090I6Z2</accession>
<feature type="transmembrane region" description="Helical" evidence="1">
    <location>
        <begin position="7"/>
        <end position="30"/>
    </location>
</feature>
<sequence length="70" mass="8002">MLKFIKFLQLFILVAVGGLIIQSIVLHGIGIFSERYVIMSLVLTAFLELAIFIIYKLVEDDFTNEPKVKK</sequence>
<keyword evidence="1" id="KW-1133">Transmembrane helix</keyword>
<dbReference type="PATRIC" id="fig|80852.17.peg.3627"/>
<dbReference type="GeneID" id="28543092"/>
<reference evidence="3" key="1">
    <citation type="submission" date="2014-09" db="EMBL/GenBank/DDBJ databases">
        <authorList>
            <person name="Hjerde E."/>
        </authorList>
    </citation>
    <scope>NUCLEOTIDE SEQUENCE [LARGE SCALE GENOMIC DNA]</scope>
    <source>
        <strain evidence="3">06/09/139</strain>
    </source>
</reference>
<proteinExistence type="predicted"/>
<dbReference type="EMBL" id="LN554847">
    <property type="protein sequence ID" value="CED57465.1"/>
    <property type="molecule type" value="Genomic_DNA"/>
</dbReference>
<dbReference type="KEGG" id="awd:AWOD_II_0840"/>
<evidence type="ECO:0000313" key="2">
    <source>
        <dbReference type="EMBL" id="CED57465.1"/>
    </source>
</evidence>
<gene>
    <name evidence="2" type="ORF">AWOD_II_0840</name>
</gene>
<dbReference type="Proteomes" id="UP000032427">
    <property type="component" value="Chromosome 2"/>
</dbReference>
<protein>
    <submittedName>
        <fullName evidence="2">Membrane protein</fullName>
    </submittedName>
</protein>
<dbReference type="STRING" id="80852.AWOD_II_0840"/>